<sequence>MGNGFRSHANYEDDDVDEHIKVEKSPACKLLEVNRRALSIEAYTETKQRDNLFHSRCMVDMKVFVIDGGSCTNVISMDAVKKLGLSTIKHPQPYTMHWLNDYGNIKVNKKAKVCFHISDYAMRFGVTLLQCRLLIFYWVARGNTIGKSFMMDGTTYTGSRKEIRSFC</sequence>
<dbReference type="EMBL" id="OZ034815">
    <property type="protein sequence ID" value="CAL1367905.1"/>
    <property type="molecule type" value="Genomic_DNA"/>
</dbReference>
<gene>
    <name evidence="1" type="ORF">LTRI10_LOCUS11325</name>
</gene>
<evidence type="ECO:0008006" key="3">
    <source>
        <dbReference type="Google" id="ProtNLM"/>
    </source>
</evidence>
<evidence type="ECO:0000313" key="2">
    <source>
        <dbReference type="Proteomes" id="UP001497516"/>
    </source>
</evidence>
<organism evidence="1 2">
    <name type="scientific">Linum trigynum</name>
    <dbReference type="NCBI Taxonomy" id="586398"/>
    <lineage>
        <taxon>Eukaryota</taxon>
        <taxon>Viridiplantae</taxon>
        <taxon>Streptophyta</taxon>
        <taxon>Embryophyta</taxon>
        <taxon>Tracheophyta</taxon>
        <taxon>Spermatophyta</taxon>
        <taxon>Magnoliopsida</taxon>
        <taxon>eudicotyledons</taxon>
        <taxon>Gunneridae</taxon>
        <taxon>Pentapetalae</taxon>
        <taxon>rosids</taxon>
        <taxon>fabids</taxon>
        <taxon>Malpighiales</taxon>
        <taxon>Linaceae</taxon>
        <taxon>Linum</taxon>
    </lineage>
</organism>
<name>A0AAV2D6E4_9ROSI</name>
<dbReference type="PANTHER" id="PTHR35046:SF9">
    <property type="entry name" value="RNA-DIRECTED DNA POLYMERASE"/>
    <property type="match status" value="1"/>
</dbReference>
<reference evidence="1 2" key="1">
    <citation type="submission" date="2024-04" db="EMBL/GenBank/DDBJ databases">
        <authorList>
            <person name="Fracassetti M."/>
        </authorList>
    </citation>
    <scope>NUCLEOTIDE SEQUENCE [LARGE SCALE GENOMIC DNA]</scope>
</reference>
<keyword evidence="2" id="KW-1185">Reference proteome</keyword>
<dbReference type="PANTHER" id="PTHR35046">
    <property type="entry name" value="ZINC KNUCKLE (CCHC-TYPE) FAMILY PROTEIN"/>
    <property type="match status" value="1"/>
</dbReference>
<evidence type="ECO:0000313" key="1">
    <source>
        <dbReference type="EMBL" id="CAL1367905.1"/>
    </source>
</evidence>
<dbReference type="CDD" id="cd00303">
    <property type="entry name" value="retropepsin_like"/>
    <property type="match status" value="1"/>
</dbReference>
<proteinExistence type="predicted"/>
<accession>A0AAV2D6E4</accession>
<protein>
    <recommendedName>
        <fullName evidence="3">Gag-pol polyprotein</fullName>
    </recommendedName>
</protein>
<dbReference type="AlphaFoldDB" id="A0AAV2D6E4"/>
<dbReference type="Proteomes" id="UP001497516">
    <property type="component" value="Chromosome 2"/>
</dbReference>